<evidence type="ECO:0000256" key="1">
    <source>
        <dbReference type="SAM" id="MobiDB-lite"/>
    </source>
</evidence>
<dbReference type="EMBL" id="JACHMV010000001">
    <property type="protein sequence ID" value="MBB4775179.1"/>
    <property type="molecule type" value="Genomic_DNA"/>
</dbReference>
<reference evidence="3 6" key="1">
    <citation type="journal article" date="2019" name="Int. J. Syst. Evol. Microbiol.">
        <title>The Global Catalogue of Microorganisms (GCM) 10K type strain sequencing project: providing services to taxonomists for standard genome sequencing and annotation.</title>
        <authorList>
            <consortium name="The Broad Institute Genomics Platform"/>
            <consortium name="The Broad Institute Genome Sequencing Center for Infectious Disease"/>
            <person name="Wu L."/>
            <person name="Ma J."/>
        </authorList>
    </citation>
    <scope>NUCLEOTIDE SEQUENCE [LARGE SCALE GENOMIC DNA]</scope>
    <source>
        <strain evidence="3 6">JCM 10667</strain>
    </source>
</reference>
<keyword evidence="2" id="KW-0472">Membrane</keyword>
<dbReference type="Proteomes" id="UP000549343">
    <property type="component" value="Unassembled WGS sequence"/>
</dbReference>
<accession>A0A7W7IDP5</accession>
<evidence type="ECO:0000256" key="2">
    <source>
        <dbReference type="SAM" id="Phobius"/>
    </source>
</evidence>
<dbReference type="RefSeq" id="WP_184884292.1">
    <property type="nucleotide sequence ID" value="NZ_BAAAHD010000088.1"/>
</dbReference>
<reference evidence="3" key="3">
    <citation type="submission" date="2023-12" db="EMBL/GenBank/DDBJ databases">
        <authorList>
            <person name="Sun Q."/>
            <person name="Inoue M."/>
        </authorList>
    </citation>
    <scope>NUCLEOTIDE SEQUENCE</scope>
    <source>
        <strain evidence="3">JCM 10667</strain>
    </source>
</reference>
<feature type="transmembrane region" description="Helical" evidence="2">
    <location>
        <begin position="144"/>
        <end position="166"/>
    </location>
</feature>
<feature type="region of interest" description="Disordered" evidence="1">
    <location>
        <begin position="1"/>
        <end position="35"/>
    </location>
</feature>
<sequence>MTGVREPGRDPEEPGRDPERDDAGPPGGRRRARGAPSGFTVTVTAALAFLLLFFTVPNLGAVWRAARADGASGTFTAERLSCVEHPGHESCSWYGTFMPAAGSEAHETSMYGAGRGDLSAGERVPAIDVGRPSRVYSVDGSREWIPTGLTLIAAAGLCVPLARRLLSRVRPSGRARRSGTPAG</sequence>
<evidence type="ECO:0000313" key="4">
    <source>
        <dbReference type="EMBL" id="MBB4775179.1"/>
    </source>
</evidence>
<feature type="compositionally biased region" description="Basic and acidic residues" evidence="1">
    <location>
        <begin position="1"/>
        <end position="23"/>
    </location>
</feature>
<gene>
    <name evidence="4" type="ORF">F4557_003597</name>
    <name evidence="3" type="ORF">GCM10009546_68850</name>
</gene>
<proteinExistence type="predicted"/>
<evidence type="ECO:0000313" key="6">
    <source>
        <dbReference type="Proteomes" id="UP001501427"/>
    </source>
</evidence>
<evidence type="ECO:0000313" key="5">
    <source>
        <dbReference type="Proteomes" id="UP000549343"/>
    </source>
</evidence>
<keyword evidence="2" id="KW-0812">Transmembrane</keyword>
<comment type="caution">
    <text evidence="4">The sequence shown here is derived from an EMBL/GenBank/DDBJ whole genome shotgun (WGS) entry which is preliminary data.</text>
</comment>
<dbReference type="AlphaFoldDB" id="A0A7W7IDP5"/>
<evidence type="ECO:0000313" key="3">
    <source>
        <dbReference type="EMBL" id="GAA0596998.1"/>
    </source>
</evidence>
<reference evidence="4 5" key="2">
    <citation type="submission" date="2020-08" db="EMBL/GenBank/DDBJ databases">
        <title>Sequencing the genomes of 1000 actinobacteria strains.</title>
        <authorList>
            <person name="Klenk H.-P."/>
        </authorList>
    </citation>
    <scope>NUCLEOTIDE SEQUENCE [LARGE SCALE GENOMIC DNA]</scope>
    <source>
        <strain evidence="4 5">DSM 44772</strain>
    </source>
</reference>
<feature type="transmembrane region" description="Helical" evidence="2">
    <location>
        <begin position="38"/>
        <end position="56"/>
    </location>
</feature>
<dbReference type="Proteomes" id="UP001501427">
    <property type="component" value="Unassembled WGS sequence"/>
</dbReference>
<keyword evidence="2" id="KW-1133">Transmembrane helix</keyword>
<protein>
    <submittedName>
        <fullName evidence="4">Uncharacterized protein</fullName>
    </submittedName>
</protein>
<keyword evidence="6" id="KW-1185">Reference proteome</keyword>
<organism evidence="4 5">
    <name type="scientific">Actinomadura livida</name>
    <dbReference type="NCBI Taxonomy" id="79909"/>
    <lineage>
        <taxon>Bacteria</taxon>
        <taxon>Bacillati</taxon>
        <taxon>Actinomycetota</taxon>
        <taxon>Actinomycetes</taxon>
        <taxon>Streptosporangiales</taxon>
        <taxon>Thermomonosporaceae</taxon>
        <taxon>Actinomadura</taxon>
    </lineage>
</organism>
<dbReference type="EMBL" id="BAAAHD010000088">
    <property type="protein sequence ID" value="GAA0596998.1"/>
    <property type="molecule type" value="Genomic_DNA"/>
</dbReference>
<name>A0A7W7IDP5_9ACTN</name>